<evidence type="ECO:0000256" key="1">
    <source>
        <dbReference type="SAM" id="MobiDB-lite"/>
    </source>
</evidence>
<feature type="non-terminal residue" evidence="2">
    <location>
        <position position="1"/>
    </location>
</feature>
<name>A0A813K6T1_POLGL</name>
<gene>
    <name evidence="2" type="ORF">PGLA2088_LOCUS30771</name>
</gene>
<sequence>ASQEEDGEDEDEEGSDEPPRTAASGGLPSWLKPGTAAVYTSRSSGKAMDVKIQRISQSQKLVSVVFVKDGKSEMHLPFGQVLAADSPLRPRGAADLDSFMNSVEGKWQDKSLDLTSKIALGGLKKNFAFQGPAPKPVVDICSSPEMLEEKDSSHGRKQPWGKAMSSSAKPRAAGPSNQNSKEVEEKGKEKEKQKEKEKGKEKEKEKEKDKEKDKVKEKAKEKEKEKEKEDRGKEKEKDRRGKEKEKEKDREK</sequence>
<evidence type="ECO:0000313" key="3">
    <source>
        <dbReference type="Proteomes" id="UP000626109"/>
    </source>
</evidence>
<accession>A0A813K6T1</accession>
<feature type="compositionally biased region" description="Basic and acidic residues" evidence="1">
    <location>
        <begin position="181"/>
        <end position="252"/>
    </location>
</feature>
<evidence type="ECO:0000313" key="2">
    <source>
        <dbReference type="EMBL" id="CAE8698506.1"/>
    </source>
</evidence>
<organism evidence="2 3">
    <name type="scientific">Polarella glacialis</name>
    <name type="common">Dinoflagellate</name>
    <dbReference type="NCBI Taxonomy" id="89957"/>
    <lineage>
        <taxon>Eukaryota</taxon>
        <taxon>Sar</taxon>
        <taxon>Alveolata</taxon>
        <taxon>Dinophyceae</taxon>
        <taxon>Suessiales</taxon>
        <taxon>Suessiaceae</taxon>
        <taxon>Polarella</taxon>
    </lineage>
</organism>
<comment type="caution">
    <text evidence="2">The sequence shown here is derived from an EMBL/GenBank/DDBJ whole genome shotgun (WGS) entry which is preliminary data.</text>
</comment>
<feature type="region of interest" description="Disordered" evidence="1">
    <location>
        <begin position="129"/>
        <end position="252"/>
    </location>
</feature>
<dbReference type="AlphaFoldDB" id="A0A813K6T1"/>
<dbReference type="EMBL" id="CAJNNW010028989">
    <property type="protein sequence ID" value="CAE8698506.1"/>
    <property type="molecule type" value="Genomic_DNA"/>
</dbReference>
<feature type="compositionally biased region" description="Acidic residues" evidence="1">
    <location>
        <begin position="1"/>
        <end position="16"/>
    </location>
</feature>
<feature type="region of interest" description="Disordered" evidence="1">
    <location>
        <begin position="1"/>
        <end position="30"/>
    </location>
</feature>
<reference evidence="2" key="1">
    <citation type="submission" date="2021-02" db="EMBL/GenBank/DDBJ databases">
        <authorList>
            <person name="Dougan E. K."/>
            <person name="Rhodes N."/>
            <person name="Thang M."/>
            <person name="Chan C."/>
        </authorList>
    </citation>
    <scope>NUCLEOTIDE SEQUENCE</scope>
</reference>
<protein>
    <submittedName>
        <fullName evidence="2">Uncharacterized protein</fullName>
    </submittedName>
</protein>
<proteinExistence type="predicted"/>
<dbReference type="Proteomes" id="UP000626109">
    <property type="component" value="Unassembled WGS sequence"/>
</dbReference>
<feature type="non-terminal residue" evidence="2">
    <location>
        <position position="252"/>
    </location>
</feature>